<dbReference type="EMBL" id="BJVQ01000116">
    <property type="protein sequence ID" value="GEL48827.1"/>
    <property type="molecule type" value="Genomic_DNA"/>
</dbReference>
<reference evidence="2 4" key="2">
    <citation type="submission" date="2020-08" db="EMBL/GenBank/DDBJ databases">
        <title>Sequencing the genomes of 1000 actinobacteria strains.</title>
        <authorList>
            <person name="Klenk H.-P."/>
        </authorList>
    </citation>
    <scope>NUCLEOTIDE SEQUENCE [LARGE SCALE GENOMIC DNA]</scope>
    <source>
        <strain evidence="2 4">DSM 9581</strain>
    </source>
</reference>
<evidence type="ECO:0000313" key="2">
    <source>
        <dbReference type="EMBL" id="MBB5474641.1"/>
    </source>
</evidence>
<protein>
    <submittedName>
        <fullName evidence="1">Uncharacterized protein</fullName>
    </submittedName>
</protein>
<dbReference type="OrthoDB" id="9758603at2"/>
<dbReference type="RefSeq" id="WP_146840824.1">
    <property type="nucleotide sequence ID" value="NZ_BJVQ01000116.1"/>
</dbReference>
<name>A0A511FK97_9CELL</name>
<gene>
    <name evidence="1" type="ORF">CHO01_39430</name>
    <name evidence="2" type="ORF">HNR08_003377</name>
</gene>
<accession>A0A511FK97</accession>
<dbReference type="Proteomes" id="UP000564629">
    <property type="component" value="Unassembled WGS sequence"/>
</dbReference>
<dbReference type="Proteomes" id="UP000321723">
    <property type="component" value="Unassembled WGS sequence"/>
</dbReference>
<keyword evidence="3" id="KW-1185">Reference proteome</keyword>
<evidence type="ECO:0000313" key="4">
    <source>
        <dbReference type="Proteomes" id="UP000564629"/>
    </source>
</evidence>
<comment type="caution">
    <text evidence="1">The sequence shown here is derived from an EMBL/GenBank/DDBJ whole genome shotgun (WGS) entry which is preliminary data.</text>
</comment>
<dbReference type="EMBL" id="JACHDN010000001">
    <property type="protein sequence ID" value="MBB5474641.1"/>
    <property type="molecule type" value="Genomic_DNA"/>
</dbReference>
<organism evidence="1 3">
    <name type="scientific">Cellulomonas hominis</name>
    <dbReference type="NCBI Taxonomy" id="156981"/>
    <lineage>
        <taxon>Bacteria</taxon>
        <taxon>Bacillati</taxon>
        <taxon>Actinomycetota</taxon>
        <taxon>Actinomycetes</taxon>
        <taxon>Micrococcales</taxon>
        <taxon>Cellulomonadaceae</taxon>
        <taxon>Cellulomonas</taxon>
    </lineage>
</organism>
<reference evidence="1 3" key="1">
    <citation type="submission" date="2019-07" db="EMBL/GenBank/DDBJ databases">
        <title>Whole genome shotgun sequence of Cellulomonas hominis NBRC 16055.</title>
        <authorList>
            <person name="Hosoyama A."/>
            <person name="Uohara A."/>
            <person name="Ohji S."/>
            <person name="Ichikawa N."/>
        </authorList>
    </citation>
    <scope>NUCLEOTIDE SEQUENCE [LARGE SCALE GENOMIC DNA]</scope>
    <source>
        <strain evidence="1 3">NBRC 16055</strain>
    </source>
</reference>
<proteinExistence type="predicted"/>
<dbReference type="AlphaFoldDB" id="A0A511FK97"/>
<evidence type="ECO:0000313" key="1">
    <source>
        <dbReference type="EMBL" id="GEL48827.1"/>
    </source>
</evidence>
<sequence length="184" mass="19235">MSGPALVGLTGPGARAVADVLAEQGFRPHDAGAPARHALTLIDPLLPSGTPLGALVDSRGWAGALLDRTDGPEVTRLLHAVRHRVPALVLGGDAWLARVRADMAAAADLLGGAPVALIDVDLDSERAWVRAHGGVLWHAGQAPDPHADVWLPDLTGSPLRRRVERELARAAHPPFVACTPTPRP</sequence>
<evidence type="ECO:0000313" key="3">
    <source>
        <dbReference type="Proteomes" id="UP000321723"/>
    </source>
</evidence>